<keyword evidence="2" id="KW-0456">Lyase</keyword>
<dbReference type="EC" id="4.3.2.7" evidence="1"/>
<dbReference type="Proteomes" id="UP001164286">
    <property type="component" value="Unassembled WGS sequence"/>
</dbReference>
<dbReference type="InterPro" id="IPR013024">
    <property type="entry name" value="GGCT-like"/>
</dbReference>
<protein>
    <recommendedName>
        <fullName evidence="1">glutathione-specific gamma-glutamylcyclotransferase</fullName>
        <ecNumber evidence="1">4.3.2.7</ecNumber>
    </recommendedName>
</protein>
<evidence type="ECO:0000256" key="1">
    <source>
        <dbReference type="ARBA" id="ARBA00012344"/>
    </source>
</evidence>
<dbReference type="SUPFAM" id="SSF110857">
    <property type="entry name" value="Gamma-glutamyl cyclotransferase-like"/>
    <property type="match status" value="1"/>
</dbReference>
<keyword evidence="4" id="KW-1185">Reference proteome</keyword>
<dbReference type="CDD" id="cd06661">
    <property type="entry name" value="GGCT_like"/>
    <property type="match status" value="1"/>
</dbReference>
<dbReference type="InterPro" id="IPR006840">
    <property type="entry name" value="ChaC"/>
</dbReference>
<evidence type="ECO:0000313" key="4">
    <source>
        <dbReference type="Proteomes" id="UP001164286"/>
    </source>
</evidence>
<sequence length="174" mass="19270">MLGTISSHCIGIDLAPGLGSMVYWVFGYGSLIWKPPQGTRANGDPGCGYVKGVLRRFAQSSIDHRGVPEKPGRVVTVIDAKDWHALSGEAPADTEQEDIVWGVAYRIDEAREEEVREYMENGYTPHDIPVYSRSESGQEEVIVDSSVIWTGRLDNPAFGETIAVTPTRRLKSYR</sequence>
<dbReference type="AlphaFoldDB" id="A0AA38HAZ1"/>
<dbReference type="GO" id="GO:0006751">
    <property type="term" value="P:glutathione catabolic process"/>
    <property type="evidence" value="ECO:0007669"/>
    <property type="project" value="InterPro"/>
</dbReference>
<accession>A0AA38HAZ1</accession>
<dbReference type="RefSeq" id="XP_052945441.1">
    <property type="nucleotide sequence ID" value="XM_053088634.1"/>
</dbReference>
<dbReference type="Gene3D" id="3.10.490.10">
    <property type="entry name" value="Gamma-glutamyl cyclotransferase-like"/>
    <property type="match status" value="1"/>
</dbReference>
<dbReference type="GO" id="GO:0005737">
    <property type="term" value="C:cytoplasm"/>
    <property type="evidence" value="ECO:0007669"/>
    <property type="project" value="TreeGrafter"/>
</dbReference>
<dbReference type="GeneID" id="77727839"/>
<gene>
    <name evidence="3" type="ORF">MKK02DRAFT_33038</name>
</gene>
<proteinExistence type="predicted"/>
<dbReference type="PANTHER" id="PTHR12192">
    <property type="entry name" value="CATION TRANSPORT PROTEIN CHAC-RELATED"/>
    <property type="match status" value="1"/>
</dbReference>
<reference evidence="3" key="1">
    <citation type="journal article" date="2022" name="G3 (Bethesda)">
        <title>High quality genome of the basidiomycete yeast Dioszegia hungarica PDD-24b-2 isolated from cloud water.</title>
        <authorList>
            <person name="Jarrige D."/>
            <person name="Haridas S."/>
            <person name="Bleykasten-Grosshans C."/>
            <person name="Joly M."/>
            <person name="Nadalig T."/>
            <person name="Sancelme M."/>
            <person name="Vuilleumier S."/>
            <person name="Grigoriev I.V."/>
            <person name="Amato P."/>
            <person name="Bringel F."/>
        </authorList>
    </citation>
    <scope>NUCLEOTIDE SEQUENCE</scope>
    <source>
        <strain evidence="3">PDD-24b-2</strain>
    </source>
</reference>
<dbReference type="GO" id="GO:0061928">
    <property type="term" value="F:glutathione specific gamma-glutamylcyclotransferase activity"/>
    <property type="evidence" value="ECO:0007669"/>
    <property type="project" value="UniProtKB-EC"/>
</dbReference>
<dbReference type="Pfam" id="PF04752">
    <property type="entry name" value="ChaC"/>
    <property type="match status" value="1"/>
</dbReference>
<dbReference type="EMBL" id="JAKWFO010000005">
    <property type="protein sequence ID" value="KAI9635664.1"/>
    <property type="molecule type" value="Genomic_DNA"/>
</dbReference>
<organism evidence="3 4">
    <name type="scientific">Dioszegia hungarica</name>
    <dbReference type="NCBI Taxonomy" id="4972"/>
    <lineage>
        <taxon>Eukaryota</taxon>
        <taxon>Fungi</taxon>
        <taxon>Dikarya</taxon>
        <taxon>Basidiomycota</taxon>
        <taxon>Agaricomycotina</taxon>
        <taxon>Tremellomycetes</taxon>
        <taxon>Tremellales</taxon>
        <taxon>Bulleribasidiaceae</taxon>
        <taxon>Dioszegia</taxon>
    </lineage>
</organism>
<evidence type="ECO:0000313" key="3">
    <source>
        <dbReference type="EMBL" id="KAI9635664.1"/>
    </source>
</evidence>
<dbReference type="PANTHER" id="PTHR12192:SF2">
    <property type="entry name" value="GLUTATHIONE-SPECIFIC GAMMA-GLUTAMYLCYCLOTRANSFERASE 2"/>
    <property type="match status" value="1"/>
</dbReference>
<name>A0AA38HAZ1_9TREE</name>
<dbReference type="InterPro" id="IPR036568">
    <property type="entry name" value="GGCT-like_sf"/>
</dbReference>
<comment type="caution">
    <text evidence="3">The sequence shown here is derived from an EMBL/GenBank/DDBJ whole genome shotgun (WGS) entry which is preliminary data.</text>
</comment>
<evidence type="ECO:0000256" key="2">
    <source>
        <dbReference type="ARBA" id="ARBA00023239"/>
    </source>
</evidence>